<dbReference type="PANTHER" id="PTHR12064:SF94">
    <property type="entry name" value="UNEXTENDED PROTEIN"/>
    <property type="match status" value="1"/>
</dbReference>
<dbReference type="InterPro" id="IPR002550">
    <property type="entry name" value="CNNM"/>
</dbReference>
<feature type="transmembrane region" description="Helical" evidence="6">
    <location>
        <begin position="169"/>
        <end position="193"/>
    </location>
</feature>
<evidence type="ECO:0000256" key="6">
    <source>
        <dbReference type="SAM" id="Phobius"/>
    </source>
</evidence>
<dbReference type="CDD" id="cd04590">
    <property type="entry name" value="CBS_pair_CorC_HlyC_assoc"/>
    <property type="match status" value="1"/>
</dbReference>
<evidence type="ECO:0000313" key="8">
    <source>
        <dbReference type="EMBL" id="GKT35821.1"/>
    </source>
</evidence>
<feature type="transmembrane region" description="Helical" evidence="6">
    <location>
        <begin position="229"/>
        <end position="248"/>
    </location>
</feature>
<dbReference type="SUPFAM" id="SSF54631">
    <property type="entry name" value="CBS-domain pair"/>
    <property type="match status" value="1"/>
</dbReference>
<keyword evidence="4 5" id="KW-0472">Membrane</keyword>
<comment type="caution">
    <text evidence="8">The sequence shown here is derived from an EMBL/GenBank/DDBJ whole genome shotgun (WGS) entry which is preliminary data.</text>
</comment>
<dbReference type="PROSITE" id="PS51846">
    <property type="entry name" value="CNNM"/>
    <property type="match status" value="1"/>
</dbReference>
<dbReference type="InterPro" id="IPR046342">
    <property type="entry name" value="CBS_dom_sf"/>
</dbReference>
<dbReference type="EMBL" id="BQXS01011076">
    <property type="protein sequence ID" value="GKT35821.1"/>
    <property type="molecule type" value="Genomic_DNA"/>
</dbReference>
<feature type="transmembrane region" description="Helical" evidence="6">
    <location>
        <begin position="72"/>
        <end position="98"/>
    </location>
</feature>
<evidence type="ECO:0000256" key="4">
    <source>
        <dbReference type="ARBA" id="ARBA00023136"/>
    </source>
</evidence>
<evidence type="ECO:0000256" key="5">
    <source>
        <dbReference type="PROSITE-ProRule" id="PRU01193"/>
    </source>
</evidence>
<reference evidence="8" key="1">
    <citation type="submission" date="2022-03" db="EMBL/GenBank/DDBJ databases">
        <title>Draft genome sequence of Aduncisulcus paluster, a free-living microaerophilic Fornicata.</title>
        <authorList>
            <person name="Yuyama I."/>
            <person name="Kume K."/>
            <person name="Tamura T."/>
            <person name="Inagaki Y."/>
            <person name="Hashimoto T."/>
        </authorList>
    </citation>
    <scope>NUCLEOTIDE SEQUENCE</scope>
    <source>
        <strain evidence="8">NY0171</strain>
    </source>
</reference>
<feature type="domain" description="CNNM transmembrane" evidence="7">
    <location>
        <begin position="11"/>
        <end position="287"/>
    </location>
</feature>
<keyword evidence="3 5" id="KW-1133">Transmembrane helix</keyword>
<accession>A0ABQ5KUU7</accession>
<dbReference type="PANTHER" id="PTHR12064">
    <property type="entry name" value="METAL TRANSPORTER CNNM"/>
    <property type="match status" value="1"/>
</dbReference>
<organism evidence="8 9">
    <name type="scientific">Aduncisulcus paluster</name>
    <dbReference type="NCBI Taxonomy" id="2918883"/>
    <lineage>
        <taxon>Eukaryota</taxon>
        <taxon>Metamonada</taxon>
        <taxon>Carpediemonas-like organisms</taxon>
        <taxon>Aduncisulcus</taxon>
    </lineage>
</organism>
<feature type="transmembrane region" description="Helical" evidence="6">
    <location>
        <begin position="104"/>
        <end position="123"/>
    </location>
</feature>
<evidence type="ECO:0000259" key="7">
    <source>
        <dbReference type="PROSITE" id="PS51846"/>
    </source>
</evidence>
<gene>
    <name evidence="8" type="ORF">ADUPG1_008900</name>
</gene>
<sequence length="729" mass="79915">MEFSVKAFDASEYPLYVQILLFVILLLLSGLFSGLNLGLLGLDVLGLQVLIDSGTDHQKKLAQGIYPLRKRGNVLLCTLLLSNVLVNAIIAVISAALFGDGAGTFIATALITIFGEIIPQAICNRLFSGLNLGLLGLDVLGLQVLIDSGTDHQKKLAQGIYPLRKRGNVLLCTLLLSNVLVNAIIAVISAALFGDGAGTFIATALITIFGEIIPQAICNRYGLEVGYYVRHVVWFFLIVLFIVTFPIAKMLDCLLGEEIGTIYSRNELKQLIAFHAGSNHSDFTNEESTLLAGAIDFSTRTVDTIVTPLDKVFMLSIDEKLDFKTMSKILESGHSRVPVYREDKQHVLAILVVKDLILLDPEDDTPVKTILPVYGRDAPQIFGDEKLGALLDKFKESNFNFCIVRGVKAADFGEDEEKGGKRSRRGSKTSIEKDPEYYVKGVVTFEDVIESLLQSEIYDETDKIPQDNSYNTRVSRIKHLAFGKKYSEGQLNTLLSTAQVEAVSVFLADTYPLVFGPTVFTAAGLRRLIVLGEVLDHEKLRMSVDIGKELDLAEQAEIGVKDVEIAGSKAEEKRGESGDASLLSSASSSLVKASDDSKSMPLHISTSLGHKKVHPFPSSISSPFIPETAVKLYERGVPCEYFSLLLQGSAVVLSGEDAFRSDQGPWSVFGVRMLTDSEGKWVPDFTCFSEGKFEMLRISKSLYSKVKDMEYKLVHGDKESSSGELEEMD</sequence>
<feature type="transmembrane region" description="Helical" evidence="6">
    <location>
        <begin position="199"/>
        <end position="217"/>
    </location>
</feature>
<protein>
    <submittedName>
        <fullName evidence="8">Metal transporter CNNM4</fullName>
    </submittedName>
</protein>
<dbReference type="Proteomes" id="UP001057375">
    <property type="component" value="Unassembled WGS sequence"/>
</dbReference>
<feature type="transmembrane region" description="Helical" evidence="6">
    <location>
        <begin position="20"/>
        <end position="51"/>
    </location>
</feature>
<keyword evidence="2 5" id="KW-0812">Transmembrane</keyword>
<keyword evidence="9" id="KW-1185">Reference proteome</keyword>
<evidence type="ECO:0000256" key="2">
    <source>
        <dbReference type="ARBA" id="ARBA00022692"/>
    </source>
</evidence>
<evidence type="ECO:0000313" key="9">
    <source>
        <dbReference type="Proteomes" id="UP001057375"/>
    </source>
</evidence>
<evidence type="ECO:0000256" key="3">
    <source>
        <dbReference type="ARBA" id="ARBA00022989"/>
    </source>
</evidence>
<dbReference type="Gene3D" id="3.10.580.10">
    <property type="entry name" value="CBS-domain"/>
    <property type="match status" value="1"/>
</dbReference>
<dbReference type="Pfam" id="PF25562">
    <property type="entry name" value="CNBH_CNNM2_C"/>
    <property type="match status" value="1"/>
</dbReference>
<name>A0ABQ5KUU7_9EUKA</name>
<dbReference type="Pfam" id="PF01595">
    <property type="entry name" value="CNNM"/>
    <property type="match status" value="1"/>
</dbReference>
<proteinExistence type="predicted"/>
<dbReference type="InterPro" id="IPR044751">
    <property type="entry name" value="Ion_transp-like_CBS"/>
</dbReference>
<evidence type="ECO:0000256" key="1">
    <source>
        <dbReference type="ARBA" id="ARBA00004141"/>
    </source>
</evidence>
<comment type="subcellular location">
    <subcellularLocation>
        <location evidence="1">Membrane</location>
        <topology evidence="1">Multi-pass membrane protein</topology>
    </subcellularLocation>
</comment>
<dbReference type="InterPro" id="IPR045095">
    <property type="entry name" value="ACDP"/>
</dbReference>